<name>A0A8X6J5W4_9ARAC</name>
<dbReference type="Proteomes" id="UP000886998">
    <property type="component" value="Unassembled WGS sequence"/>
</dbReference>
<feature type="region of interest" description="Disordered" evidence="1">
    <location>
        <begin position="1"/>
        <end position="32"/>
    </location>
</feature>
<proteinExistence type="predicted"/>
<comment type="caution">
    <text evidence="2">The sequence shown here is derived from an EMBL/GenBank/DDBJ whole genome shotgun (WGS) entry which is preliminary data.</text>
</comment>
<organism evidence="2 3">
    <name type="scientific">Trichonephila inaurata madagascariensis</name>
    <dbReference type="NCBI Taxonomy" id="2747483"/>
    <lineage>
        <taxon>Eukaryota</taxon>
        <taxon>Metazoa</taxon>
        <taxon>Ecdysozoa</taxon>
        <taxon>Arthropoda</taxon>
        <taxon>Chelicerata</taxon>
        <taxon>Arachnida</taxon>
        <taxon>Araneae</taxon>
        <taxon>Araneomorphae</taxon>
        <taxon>Entelegynae</taxon>
        <taxon>Araneoidea</taxon>
        <taxon>Nephilidae</taxon>
        <taxon>Trichonephila</taxon>
        <taxon>Trichonephila inaurata</taxon>
    </lineage>
</organism>
<reference evidence="2" key="1">
    <citation type="submission" date="2020-08" db="EMBL/GenBank/DDBJ databases">
        <title>Multicomponent nature underlies the extraordinary mechanical properties of spider dragline silk.</title>
        <authorList>
            <person name="Kono N."/>
            <person name="Nakamura H."/>
            <person name="Mori M."/>
            <person name="Yoshida Y."/>
            <person name="Ohtoshi R."/>
            <person name="Malay A.D."/>
            <person name="Moran D.A.P."/>
            <person name="Tomita M."/>
            <person name="Numata K."/>
            <person name="Arakawa K."/>
        </authorList>
    </citation>
    <scope>NUCLEOTIDE SEQUENCE</scope>
</reference>
<gene>
    <name evidence="2" type="ORF">TNIN_190091</name>
</gene>
<dbReference type="OrthoDB" id="6437160at2759"/>
<protein>
    <submittedName>
        <fullName evidence="2">Uncharacterized protein</fullName>
    </submittedName>
</protein>
<keyword evidence="3" id="KW-1185">Reference proteome</keyword>
<evidence type="ECO:0000313" key="3">
    <source>
        <dbReference type="Proteomes" id="UP000886998"/>
    </source>
</evidence>
<evidence type="ECO:0000313" key="2">
    <source>
        <dbReference type="EMBL" id="GFS38501.1"/>
    </source>
</evidence>
<evidence type="ECO:0000256" key="1">
    <source>
        <dbReference type="SAM" id="MobiDB-lite"/>
    </source>
</evidence>
<accession>A0A8X6J5W4</accession>
<sequence length="118" mass="13660">MSQQCRTGRGKAPKSFTHWENSKSRGRSETVVWQDNSTSHRLAVRGSIVFPVNCLRRSSRFQVLPMDIWRNERLVFETLPSGDVKCSVDKGTEEDKFGLIQIAKKAERRIQTKKKKEH</sequence>
<dbReference type="EMBL" id="BMAV01025105">
    <property type="protein sequence ID" value="GFS38501.1"/>
    <property type="molecule type" value="Genomic_DNA"/>
</dbReference>
<dbReference type="AlphaFoldDB" id="A0A8X6J5W4"/>